<evidence type="ECO:0000313" key="5">
    <source>
        <dbReference type="Proteomes" id="UP001595872"/>
    </source>
</evidence>
<dbReference type="EMBL" id="JBHSIT010000006">
    <property type="protein sequence ID" value="MFC4910145.1"/>
    <property type="molecule type" value="Genomic_DNA"/>
</dbReference>
<feature type="domain" description="Beta-ketoacyl-[acyl-carrier-protein] synthase III C-terminal" evidence="3">
    <location>
        <begin position="243"/>
        <end position="332"/>
    </location>
</feature>
<dbReference type="RefSeq" id="WP_378258213.1">
    <property type="nucleotide sequence ID" value="NZ_JBHSIT010000006.1"/>
</dbReference>
<comment type="caution">
    <text evidence="4">The sequence shown here is derived from an EMBL/GenBank/DDBJ whole genome shotgun (WGS) entry which is preliminary data.</text>
</comment>
<dbReference type="SUPFAM" id="SSF53901">
    <property type="entry name" value="Thiolase-like"/>
    <property type="match status" value="1"/>
</dbReference>
<keyword evidence="5" id="KW-1185">Reference proteome</keyword>
<proteinExistence type="predicted"/>
<dbReference type="PANTHER" id="PTHR34069">
    <property type="entry name" value="3-OXOACYL-[ACYL-CARRIER-PROTEIN] SYNTHASE 3"/>
    <property type="match status" value="1"/>
</dbReference>
<evidence type="ECO:0000256" key="1">
    <source>
        <dbReference type="ARBA" id="ARBA00022679"/>
    </source>
</evidence>
<dbReference type="CDD" id="cd00827">
    <property type="entry name" value="init_cond_enzymes"/>
    <property type="match status" value="1"/>
</dbReference>
<organism evidence="4 5">
    <name type="scientific">Actinomadura gamaensis</name>
    <dbReference type="NCBI Taxonomy" id="1763541"/>
    <lineage>
        <taxon>Bacteria</taxon>
        <taxon>Bacillati</taxon>
        <taxon>Actinomycetota</taxon>
        <taxon>Actinomycetes</taxon>
        <taxon>Streptosporangiales</taxon>
        <taxon>Thermomonosporaceae</taxon>
        <taxon>Actinomadura</taxon>
    </lineage>
</organism>
<dbReference type="InterPro" id="IPR013747">
    <property type="entry name" value="ACP_syn_III_C"/>
</dbReference>
<gene>
    <name evidence="4" type="ORF">ACFPCY_22715</name>
</gene>
<dbReference type="Gene3D" id="3.40.47.10">
    <property type="match status" value="2"/>
</dbReference>
<accession>A0ABV9U141</accession>
<dbReference type="Proteomes" id="UP001595872">
    <property type="component" value="Unassembled WGS sequence"/>
</dbReference>
<dbReference type="PANTHER" id="PTHR34069:SF2">
    <property type="entry name" value="BETA-KETOACYL-[ACYL-CARRIER-PROTEIN] SYNTHASE III"/>
    <property type="match status" value="1"/>
</dbReference>
<dbReference type="InterPro" id="IPR016039">
    <property type="entry name" value="Thiolase-like"/>
</dbReference>
<reference evidence="5" key="1">
    <citation type="journal article" date="2019" name="Int. J. Syst. Evol. Microbiol.">
        <title>The Global Catalogue of Microorganisms (GCM) 10K type strain sequencing project: providing services to taxonomists for standard genome sequencing and annotation.</title>
        <authorList>
            <consortium name="The Broad Institute Genomics Platform"/>
            <consortium name="The Broad Institute Genome Sequencing Center for Infectious Disease"/>
            <person name="Wu L."/>
            <person name="Ma J."/>
        </authorList>
    </citation>
    <scope>NUCLEOTIDE SEQUENCE [LARGE SCALE GENOMIC DNA]</scope>
    <source>
        <strain evidence="5">KLKA75</strain>
    </source>
</reference>
<evidence type="ECO:0000259" key="3">
    <source>
        <dbReference type="Pfam" id="PF08541"/>
    </source>
</evidence>
<name>A0ABV9U141_9ACTN</name>
<dbReference type="Pfam" id="PF08541">
    <property type="entry name" value="ACP_syn_III_C"/>
    <property type="match status" value="1"/>
</dbReference>
<protein>
    <submittedName>
        <fullName evidence="4">Ketoacyl-ACP synthase III family protein</fullName>
    </submittedName>
</protein>
<evidence type="ECO:0000256" key="2">
    <source>
        <dbReference type="ARBA" id="ARBA00023315"/>
    </source>
</evidence>
<evidence type="ECO:0000313" key="4">
    <source>
        <dbReference type="EMBL" id="MFC4910145.1"/>
    </source>
</evidence>
<sequence>MKDLYIAGTGTWLPDPMTVDEAERAGLCERRRVWNTGAVSVCVATKESPPDMAVMAARSALDQAGCPPSDVTLVLHACTYHQGHDMWAPASYVQRFALGNRCPAMEIRQLSNGGMAALQTASAHLRSSAAPASVLITTADRFCPPGYDRWRTDPGTVCGDGGTAVLLSSSGGHALLRSLSTVSDPGLETAGRGEDAFSSAPLGARTPIDLARHGAVLARELGLEALVRRIEEGQRLAFEAATAEAGVALSDIDWFVLPNMGRSRLKAHFYDPFGIDPDRTTRSFGGRTGHLGAGDQIAGLDHLIGSGRLEPGQTCLLAGVGSGFTWSAAVVEMTGRPARPSRGTGWTP</sequence>
<keyword evidence="2" id="KW-0012">Acyltransferase</keyword>
<keyword evidence="1" id="KW-0808">Transferase</keyword>